<protein>
    <submittedName>
        <fullName evidence="6">AcrR family transcriptional regulator</fullName>
    </submittedName>
</protein>
<dbReference type="InterPro" id="IPR009057">
    <property type="entry name" value="Homeodomain-like_sf"/>
</dbReference>
<dbReference type="InterPro" id="IPR050109">
    <property type="entry name" value="HTH-type_TetR-like_transc_reg"/>
</dbReference>
<keyword evidence="2 4" id="KW-0238">DNA-binding</keyword>
<organism evidence="6 7">
    <name type="scientific">Streptosporangium saharense</name>
    <dbReference type="NCBI Taxonomy" id="1706840"/>
    <lineage>
        <taxon>Bacteria</taxon>
        <taxon>Bacillati</taxon>
        <taxon>Actinomycetota</taxon>
        <taxon>Actinomycetes</taxon>
        <taxon>Streptosporangiales</taxon>
        <taxon>Streptosporangiaceae</taxon>
        <taxon>Streptosporangium</taxon>
    </lineage>
</organism>
<sequence>MSATPARPGLRPGRRPSFSLGDIAEAALAVGFHDLTMAAVADRLGVKHSSLYRRVPSRDDLVIAAMDLAVRRADWPEAGSDWRAYLEETADVVWNLFAANPGMAGLIQDLPRTPPSVTRVFYATARELAGFGFGPQDAVLVVDTLTDLAADVYVGWERLSRERATASGERVTGIEQMRESWSGEHAVPEAVPFAAVLRTIIDGDPHDWFRDKLALFLDGAATRLPS</sequence>
<name>A0A7W7QL76_9ACTN</name>
<dbReference type="GO" id="GO:0003700">
    <property type="term" value="F:DNA-binding transcription factor activity"/>
    <property type="evidence" value="ECO:0007669"/>
    <property type="project" value="TreeGrafter"/>
</dbReference>
<dbReference type="InterPro" id="IPR036271">
    <property type="entry name" value="Tet_transcr_reg_TetR-rel_C_sf"/>
</dbReference>
<comment type="caution">
    <text evidence="6">The sequence shown here is derived from an EMBL/GenBank/DDBJ whole genome shotgun (WGS) entry which is preliminary data.</text>
</comment>
<feature type="domain" description="HTH tetR-type" evidence="5">
    <location>
        <begin position="13"/>
        <end position="73"/>
    </location>
</feature>
<dbReference type="EMBL" id="JACHJP010000002">
    <property type="protein sequence ID" value="MBB4915606.1"/>
    <property type="molecule type" value="Genomic_DNA"/>
</dbReference>
<dbReference type="InterPro" id="IPR001647">
    <property type="entry name" value="HTH_TetR"/>
</dbReference>
<dbReference type="SUPFAM" id="SSF48498">
    <property type="entry name" value="Tetracyclin repressor-like, C-terminal domain"/>
    <property type="match status" value="1"/>
</dbReference>
<reference evidence="6 7" key="1">
    <citation type="submission" date="2020-08" db="EMBL/GenBank/DDBJ databases">
        <title>Genomic Encyclopedia of Type Strains, Phase III (KMG-III): the genomes of soil and plant-associated and newly described type strains.</title>
        <authorList>
            <person name="Whitman W."/>
        </authorList>
    </citation>
    <scope>NUCLEOTIDE SEQUENCE [LARGE SCALE GENOMIC DNA]</scope>
    <source>
        <strain evidence="6 7">CECT 8840</strain>
    </source>
</reference>
<dbReference type="AlphaFoldDB" id="A0A7W7QL76"/>
<evidence type="ECO:0000259" key="5">
    <source>
        <dbReference type="PROSITE" id="PS50977"/>
    </source>
</evidence>
<dbReference type="RefSeq" id="WP_184714247.1">
    <property type="nucleotide sequence ID" value="NZ_JACHJP010000002.1"/>
</dbReference>
<evidence type="ECO:0000256" key="4">
    <source>
        <dbReference type="PROSITE-ProRule" id="PRU00335"/>
    </source>
</evidence>
<keyword evidence="1" id="KW-0805">Transcription regulation</keyword>
<evidence type="ECO:0000313" key="6">
    <source>
        <dbReference type="EMBL" id="MBB4915606.1"/>
    </source>
</evidence>
<keyword evidence="7" id="KW-1185">Reference proteome</keyword>
<dbReference type="GO" id="GO:0000976">
    <property type="term" value="F:transcription cis-regulatory region binding"/>
    <property type="evidence" value="ECO:0007669"/>
    <property type="project" value="TreeGrafter"/>
</dbReference>
<evidence type="ECO:0000313" key="7">
    <source>
        <dbReference type="Proteomes" id="UP000552644"/>
    </source>
</evidence>
<proteinExistence type="predicted"/>
<evidence type="ECO:0000256" key="2">
    <source>
        <dbReference type="ARBA" id="ARBA00023125"/>
    </source>
</evidence>
<gene>
    <name evidence="6" type="ORF">FHS44_002691</name>
</gene>
<dbReference type="SUPFAM" id="SSF46689">
    <property type="entry name" value="Homeodomain-like"/>
    <property type="match status" value="1"/>
</dbReference>
<accession>A0A7W7QL76</accession>
<dbReference type="Gene3D" id="1.10.357.10">
    <property type="entry name" value="Tetracycline Repressor, domain 2"/>
    <property type="match status" value="1"/>
</dbReference>
<evidence type="ECO:0000256" key="3">
    <source>
        <dbReference type="ARBA" id="ARBA00023163"/>
    </source>
</evidence>
<keyword evidence="3" id="KW-0804">Transcription</keyword>
<dbReference type="Proteomes" id="UP000552644">
    <property type="component" value="Unassembled WGS sequence"/>
</dbReference>
<dbReference type="PROSITE" id="PS50977">
    <property type="entry name" value="HTH_TETR_2"/>
    <property type="match status" value="1"/>
</dbReference>
<evidence type="ECO:0000256" key="1">
    <source>
        <dbReference type="ARBA" id="ARBA00023015"/>
    </source>
</evidence>
<feature type="DNA-binding region" description="H-T-H motif" evidence="4">
    <location>
        <begin position="36"/>
        <end position="55"/>
    </location>
</feature>
<dbReference type="PANTHER" id="PTHR30055">
    <property type="entry name" value="HTH-TYPE TRANSCRIPTIONAL REGULATOR RUTR"/>
    <property type="match status" value="1"/>
</dbReference>
<dbReference type="PANTHER" id="PTHR30055:SF151">
    <property type="entry name" value="TRANSCRIPTIONAL REGULATORY PROTEIN"/>
    <property type="match status" value="1"/>
</dbReference>
<dbReference type="Pfam" id="PF00440">
    <property type="entry name" value="TetR_N"/>
    <property type="match status" value="1"/>
</dbReference>